<dbReference type="InterPro" id="IPR044176">
    <property type="entry name" value="TRL4_chloroplastic"/>
</dbReference>
<dbReference type="EMBL" id="JABCRI010000005">
    <property type="protein sequence ID" value="KAF8406322.1"/>
    <property type="molecule type" value="Genomic_DNA"/>
</dbReference>
<dbReference type="AlphaFoldDB" id="A0A835DN55"/>
<evidence type="ECO:0000313" key="2">
    <source>
        <dbReference type="Proteomes" id="UP000655225"/>
    </source>
</evidence>
<gene>
    <name evidence="1" type="ORF">HHK36_008408</name>
</gene>
<keyword evidence="2" id="KW-1185">Reference proteome</keyword>
<sequence length="384" mass="42432">MQRQNILYHRSSFNFARIPDGQLDSGVVCVVPSLLPDRSHVRLWLLRAKIPYTMKNALDSPNISSTFRPAEIKGLSYETTQGELSDEDDDLCPVECVREFKNDEEFFRILEKSKETGSLVVVDFFRTSCGSCKYIEQGFRKLCKGSGDREAAVIFLKHNPGCLKAVLMDLGSAGIASAEYKYFGLCFTIPDYWDRVTIADLGGRHGAVDIILEAGSGKASDGWAEEMVVASCASLAACDVTDPSLESTLNMGDGAGDGVSAVPISHSLKVVTSVVSTVEENKLRMVVGLDTASDVIDEYDEQSEVAERLRIKLRSMDFHGSKTFLQGNPMNLDMSFRRFPSSTSIKMGSCWKHFQPGTKRGLSLPFLNIHLLLLKTFKSIGLYF</sequence>
<dbReference type="InterPro" id="IPR036249">
    <property type="entry name" value="Thioredoxin-like_sf"/>
</dbReference>
<protein>
    <recommendedName>
        <fullName evidence="3">Thioredoxin domain-containing protein</fullName>
    </recommendedName>
</protein>
<name>A0A835DN55_TETSI</name>
<dbReference type="Gene3D" id="3.40.30.10">
    <property type="entry name" value="Glutaredoxin"/>
    <property type="match status" value="1"/>
</dbReference>
<dbReference type="PANTHER" id="PTHR47912:SF1">
    <property type="entry name" value="THIOREDOXIN-LIKE 4, CHLOROPLASTIC"/>
    <property type="match status" value="1"/>
</dbReference>
<evidence type="ECO:0008006" key="3">
    <source>
        <dbReference type="Google" id="ProtNLM"/>
    </source>
</evidence>
<dbReference type="OrthoDB" id="10263751at2759"/>
<dbReference type="CDD" id="cd02947">
    <property type="entry name" value="TRX_family"/>
    <property type="match status" value="1"/>
</dbReference>
<dbReference type="PANTHER" id="PTHR47912">
    <property type="entry name" value="THIOREDOXIN-LIKE 4, CHLOROPLASTIC"/>
    <property type="match status" value="1"/>
</dbReference>
<dbReference type="SUPFAM" id="SSF52833">
    <property type="entry name" value="Thioredoxin-like"/>
    <property type="match status" value="1"/>
</dbReference>
<organism evidence="1 2">
    <name type="scientific">Tetracentron sinense</name>
    <name type="common">Spur-leaf</name>
    <dbReference type="NCBI Taxonomy" id="13715"/>
    <lineage>
        <taxon>Eukaryota</taxon>
        <taxon>Viridiplantae</taxon>
        <taxon>Streptophyta</taxon>
        <taxon>Embryophyta</taxon>
        <taxon>Tracheophyta</taxon>
        <taxon>Spermatophyta</taxon>
        <taxon>Magnoliopsida</taxon>
        <taxon>Trochodendrales</taxon>
        <taxon>Trochodendraceae</taxon>
        <taxon>Tetracentron</taxon>
    </lineage>
</organism>
<accession>A0A835DN55</accession>
<evidence type="ECO:0000313" key="1">
    <source>
        <dbReference type="EMBL" id="KAF8406322.1"/>
    </source>
</evidence>
<dbReference type="Proteomes" id="UP000655225">
    <property type="component" value="Unassembled WGS sequence"/>
</dbReference>
<dbReference type="GO" id="GO:0009507">
    <property type="term" value="C:chloroplast"/>
    <property type="evidence" value="ECO:0007669"/>
    <property type="project" value="TreeGrafter"/>
</dbReference>
<comment type="caution">
    <text evidence="1">The sequence shown here is derived from an EMBL/GenBank/DDBJ whole genome shotgun (WGS) entry which is preliminary data.</text>
</comment>
<proteinExistence type="predicted"/>
<reference evidence="1 2" key="1">
    <citation type="submission" date="2020-04" db="EMBL/GenBank/DDBJ databases">
        <title>Plant Genome Project.</title>
        <authorList>
            <person name="Zhang R.-G."/>
        </authorList>
    </citation>
    <scope>NUCLEOTIDE SEQUENCE [LARGE SCALE GENOMIC DNA]</scope>
    <source>
        <strain evidence="1">YNK0</strain>
        <tissue evidence="1">Leaf</tissue>
    </source>
</reference>